<sequence>MQLDLKTIEALAPDQASLSAASKLTKRSNWPRLEMNEHLGLIWGECQGSGSNPYRVAFDTGDHGYKCTCPSRKFPCKHILGLMWIGATAPASFDRVDQTPEWVNDWLGRRRKTGQQPTQPAAGSEGKSIDEASRPDESAPVEDAAAAERREAAQRKRAEDTRSAVSAALDELDQWIADQLRLGLAGFVDACSERCRRIAARLVDLKATALAGRIDELPARLMALRGEEKPDAAIRELGKLVLLAKAWRATPDDPELRRLVSTSETREQVLANPDAVQVESDWEVLGEKIETRRDGLVSHATWLLDLKSPAPRFAVLLDFFPASAGRRSGAFAPGNRFKARLVFYPSRTPLRALVAERLGDAAPGAWPAFASDAGDPLAAYAAVQDGAPWLSDCPVILPAGAIALDEKDGAWWQAASDPHGIALPVEGSVNQPLLGIELAATAALWNGARLELLASQSNMGRLDLS</sequence>
<dbReference type="PROSITE" id="PS50966">
    <property type="entry name" value="ZF_SWIM"/>
    <property type="match status" value="1"/>
</dbReference>
<name>A0ABU5ANJ0_9HYPH</name>
<keyword evidence="1" id="KW-0862">Zinc</keyword>
<evidence type="ECO:0000256" key="1">
    <source>
        <dbReference type="PROSITE-ProRule" id="PRU00325"/>
    </source>
</evidence>
<dbReference type="EMBL" id="JAVIIP010000006">
    <property type="protein sequence ID" value="MDX8538823.1"/>
    <property type="molecule type" value="Genomic_DNA"/>
</dbReference>
<feature type="region of interest" description="Disordered" evidence="2">
    <location>
        <begin position="107"/>
        <end position="161"/>
    </location>
</feature>
<evidence type="ECO:0000313" key="5">
    <source>
        <dbReference type="Proteomes" id="UP001276564"/>
    </source>
</evidence>
<feature type="domain" description="SWIM-type" evidence="3">
    <location>
        <begin position="54"/>
        <end position="87"/>
    </location>
</feature>
<feature type="compositionally biased region" description="Basic and acidic residues" evidence="2">
    <location>
        <begin position="127"/>
        <end position="137"/>
    </location>
</feature>
<dbReference type="InterPro" id="IPR007527">
    <property type="entry name" value="Znf_SWIM"/>
</dbReference>
<evidence type="ECO:0000313" key="4">
    <source>
        <dbReference type="EMBL" id="MDX8538823.1"/>
    </source>
</evidence>
<proteinExistence type="predicted"/>
<feature type="compositionally biased region" description="Basic and acidic residues" evidence="2">
    <location>
        <begin position="146"/>
        <end position="161"/>
    </location>
</feature>
<dbReference type="RefSeq" id="WP_127284677.1">
    <property type="nucleotide sequence ID" value="NZ_JAVIIP010000006.1"/>
</dbReference>
<keyword evidence="1" id="KW-0863">Zinc-finger</keyword>
<reference evidence="4 5" key="1">
    <citation type="submission" date="2023-08" db="EMBL/GenBank/DDBJ databases">
        <title>Implementing the SeqCode for naming new Mesorhizobium species isolated from Vachellia karroo root nodules.</title>
        <authorList>
            <person name="Van Lill M."/>
        </authorList>
    </citation>
    <scope>NUCLEOTIDE SEQUENCE [LARGE SCALE GENOMIC DNA]</scope>
    <source>
        <strain evidence="4 5">VK4B</strain>
    </source>
</reference>
<keyword evidence="1" id="KW-0479">Metal-binding</keyword>
<dbReference type="Pfam" id="PF04434">
    <property type="entry name" value="SWIM"/>
    <property type="match status" value="1"/>
</dbReference>
<evidence type="ECO:0000259" key="3">
    <source>
        <dbReference type="PROSITE" id="PS50966"/>
    </source>
</evidence>
<keyword evidence="5" id="KW-1185">Reference proteome</keyword>
<evidence type="ECO:0000256" key="2">
    <source>
        <dbReference type="SAM" id="MobiDB-lite"/>
    </source>
</evidence>
<organism evidence="4 5">
    <name type="scientific">Mesorhizobium abyssinicae</name>
    <dbReference type="NCBI Taxonomy" id="1209958"/>
    <lineage>
        <taxon>Bacteria</taxon>
        <taxon>Pseudomonadati</taxon>
        <taxon>Pseudomonadota</taxon>
        <taxon>Alphaproteobacteria</taxon>
        <taxon>Hyphomicrobiales</taxon>
        <taxon>Phyllobacteriaceae</taxon>
        <taxon>Mesorhizobium</taxon>
    </lineage>
</organism>
<comment type="caution">
    <text evidence="4">The sequence shown here is derived from an EMBL/GenBank/DDBJ whole genome shotgun (WGS) entry which is preliminary data.</text>
</comment>
<accession>A0ABU5ANJ0</accession>
<dbReference type="Proteomes" id="UP001276564">
    <property type="component" value="Unassembled WGS sequence"/>
</dbReference>
<gene>
    <name evidence="4" type="ORF">RFM23_14465</name>
</gene>
<protein>
    <submittedName>
        <fullName evidence="4">SWIM zinc finger family protein</fullName>
    </submittedName>
</protein>